<dbReference type="PANTHER" id="PTHR10005">
    <property type="entry name" value="SKI ONCOGENE-RELATED"/>
    <property type="match status" value="1"/>
</dbReference>
<feature type="compositionally biased region" description="Pro residues" evidence="1">
    <location>
        <begin position="109"/>
        <end position="121"/>
    </location>
</feature>
<comment type="caution">
    <text evidence="2">The sequence shown here is derived from an EMBL/GenBank/DDBJ whole genome shotgun (WGS) entry which is preliminary data.</text>
</comment>
<feature type="non-terminal residue" evidence="2">
    <location>
        <position position="1"/>
    </location>
</feature>
<protein>
    <submittedName>
        <fullName evidence="2">Uncharacterized protein</fullName>
    </submittedName>
</protein>
<dbReference type="InterPro" id="IPR023216">
    <property type="entry name" value="Tscrpt_reg_SKI_SnoN"/>
</dbReference>
<proteinExistence type="predicted"/>
<feature type="region of interest" description="Disordered" evidence="1">
    <location>
        <begin position="1"/>
        <end position="30"/>
    </location>
</feature>
<organism evidence="2 3">
    <name type="scientific">Xenoophorus captivus</name>
    <dbReference type="NCBI Taxonomy" id="1517983"/>
    <lineage>
        <taxon>Eukaryota</taxon>
        <taxon>Metazoa</taxon>
        <taxon>Chordata</taxon>
        <taxon>Craniata</taxon>
        <taxon>Vertebrata</taxon>
        <taxon>Euteleostomi</taxon>
        <taxon>Actinopterygii</taxon>
        <taxon>Neopterygii</taxon>
        <taxon>Teleostei</taxon>
        <taxon>Neoteleostei</taxon>
        <taxon>Acanthomorphata</taxon>
        <taxon>Ovalentaria</taxon>
        <taxon>Atherinomorphae</taxon>
        <taxon>Cyprinodontiformes</taxon>
        <taxon>Goodeidae</taxon>
        <taxon>Xenoophorus</taxon>
    </lineage>
</organism>
<dbReference type="EMBL" id="JAHRIN010059201">
    <property type="protein sequence ID" value="MEQ2211846.1"/>
    <property type="molecule type" value="Genomic_DNA"/>
</dbReference>
<reference evidence="2 3" key="1">
    <citation type="submission" date="2021-06" db="EMBL/GenBank/DDBJ databases">
        <authorList>
            <person name="Palmer J.M."/>
        </authorList>
    </citation>
    <scope>NUCLEOTIDE SEQUENCE [LARGE SCALE GENOMIC DNA]</scope>
    <source>
        <strain evidence="2 3">XC_2019</strain>
        <tissue evidence="2">Muscle</tissue>
    </source>
</reference>
<keyword evidence="3" id="KW-1185">Reference proteome</keyword>
<accession>A0ABV0RUM2</accession>
<sequence length="244" mass="26173">VINCIQPRQRPSAFRPWSPHISAGDKEPSPHPLALLRDSFYNYKSLENAVAPNVALTPVPMGKLEPMSPSVPNTSHPSGAEHLDEGANPNSRPRKRRATEEQPALAPEVPCPPAATPGKPPPQDDKDSEVEIEVESPKDLSSPGAQGPACTVTSAECSAFVTAPVAAPAVVVAPLELGLESELESLRQALDSGLDSKESKEKFLHEIVKMRVKQEEKLGSALQAKRSLQQVGVRPDSFAVFFAK</sequence>
<gene>
    <name evidence="2" type="ORF">XENOCAPTIV_018379</name>
</gene>
<dbReference type="PANTHER" id="PTHR10005:SF15">
    <property type="entry name" value="SKI ONCOGENE"/>
    <property type="match status" value="1"/>
</dbReference>
<dbReference type="Proteomes" id="UP001434883">
    <property type="component" value="Unassembled WGS sequence"/>
</dbReference>
<evidence type="ECO:0000313" key="3">
    <source>
        <dbReference type="Proteomes" id="UP001434883"/>
    </source>
</evidence>
<feature type="region of interest" description="Disordered" evidence="1">
    <location>
        <begin position="59"/>
        <end position="150"/>
    </location>
</feature>
<evidence type="ECO:0000313" key="2">
    <source>
        <dbReference type="EMBL" id="MEQ2211846.1"/>
    </source>
</evidence>
<name>A0ABV0RUM2_9TELE</name>
<evidence type="ECO:0000256" key="1">
    <source>
        <dbReference type="SAM" id="MobiDB-lite"/>
    </source>
</evidence>